<feature type="transmembrane region" description="Helical" evidence="1">
    <location>
        <begin position="45"/>
        <end position="66"/>
    </location>
</feature>
<dbReference type="Pfam" id="PF03594">
    <property type="entry name" value="BenE"/>
    <property type="match status" value="1"/>
</dbReference>
<feature type="transmembrane region" description="Helical" evidence="1">
    <location>
        <begin position="363"/>
        <end position="384"/>
    </location>
</feature>
<sequence>MFARIRADFSMSAAIAGLIALVATYSGPVLIVVQAAQAGHLSHDLLSTWIWAVSIGAGALGLWLSLRHRMPVIGAWSTPGVALLITGLAHYPFSEVIGCYLAVSIIVAVLGLSGLFTRLIQHLPAHLLSAMIAGVLFEFCAGIFRSLEATPFVVLPVVVVYVVCRRVIPRYAVALALLAGIVVALPDADLSGHGLDLSIVRPELTIPGFSAESLIGLGLPLLLLALTQYATSIHVLRSAGFAISPRSVVGASGLMSVPLSLFGNSGINPAAIVGAMCASPECHEDPQRRYISGVVCGIGYLCIGAFGASIVALFARLPGGLTSTLAGLALLGTLVSSLASALANETHRESSVITFVVTVSGMSFFGLGSALWGLVAGVVFSVVLSRKRVAATAKQSSADAAAAATATVEKERT</sequence>
<organism evidence="2 3">
    <name type="scientific">Paraburkholderia humisilvae</name>
    <dbReference type="NCBI Taxonomy" id="627669"/>
    <lineage>
        <taxon>Bacteria</taxon>
        <taxon>Pseudomonadati</taxon>
        <taxon>Pseudomonadota</taxon>
        <taxon>Betaproteobacteria</taxon>
        <taxon>Burkholderiales</taxon>
        <taxon>Burkholderiaceae</taxon>
        <taxon>Paraburkholderia</taxon>
    </lineage>
</organism>
<feature type="transmembrane region" description="Helical" evidence="1">
    <location>
        <begin position="150"/>
        <end position="168"/>
    </location>
</feature>
<feature type="transmembrane region" description="Helical" evidence="1">
    <location>
        <begin position="248"/>
        <end position="270"/>
    </location>
</feature>
<feature type="transmembrane region" description="Helical" evidence="1">
    <location>
        <begin position="215"/>
        <end position="236"/>
    </location>
</feature>
<dbReference type="RefSeq" id="WP_175226091.1">
    <property type="nucleotide sequence ID" value="NZ_CADIKH010000007.1"/>
</dbReference>
<keyword evidence="3" id="KW-1185">Reference proteome</keyword>
<dbReference type="NCBIfam" id="TIGR00843">
    <property type="entry name" value="benE"/>
    <property type="match status" value="1"/>
</dbReference>
<keyword evidence="1" id="KW-1133">Transmembrane helix</keyword>
<evidence type="ECO:0000313" key="3">
    <source>
        <dbReference type="Proteomes" id="UP000494363"/>
    </source>
</evidence>
<feature type="transmembrane region" description="Helical" evidence="1">
    <location>
        <begin position="73"/>
        <end position="91"/>
    </location>
</feature>
<evidence type="ECO:0000313" key="2">
    <source>
        <dbReference type="EMBL" id="CAB3752482.1"/>
    </source>
</evidence>
<evidence type="ECO:0000256" key="1">
    <source>
        <dbReference type="SAM" id="Phobius"/>
    </source>
</evidence>
<keyword evidence="1" id="KW-0472">Membrane</keyword>
<proteinExistence type="predicted"/>
<dbReference type="EMBL" id="CADIKH010000007">
    <property type="protein sequence ID" value="CAB3752482.1"/>
    <property type="molecule type" value="Genomic_DNA"/>
</dbReference>
<name>A0A6J5DH25_9BURK</name>
<dbReference type="InterPro" id="IPR004711">
    <property type="entry name" value="Benzoate_Transporter"/>
</dbReference>
<keyword evidence="1" id="KW-0812">Transmembrane</keyword>
<feature type="transmembrane region" description="Helical" evidence="1">
    <location>
        <begin position="290"/>
        <end position="313"/>
    </location>
</feature>
<gene>
    <name evidence="2" type="primary">ydcO_1</name>
    <name evidence="2" type="ORF">LMG29542_01771</name>
</gene>
<dbReference type="Proteomes" id="UP000494363">
    <property type="component" value="Unassembled WGS sequence"/>
</dbReference>
<reference evidence="2 3" key="1">
    <citation type="submission" date="2020-04" db="EMBL/GenBank/DDBJ databases">
        <authorList>
            <person name="De Canck E."/>
        </authorList>
    </citation>
    <scope>NUCLEOTIDE SEQUENCE [LARGE SCALE GENOMIC DNA]</scope>
    <source>
        <strain evidence="2 3">LMG 29542</strain>
    </source>
</reference>
<dbReference type="GO" id="GO:0042925">
    <property type="term" value="F:benzoate transmembrane transporter activity"/>
    <property type="evidence" value="ECO:0007669"/>
    <property type="project" value="InterPro"/>
</dbReference>
<dbReference type="GO" id="GO:0005886">
    <property type="term" value="C:plasma membrane"/>
    <property type="evidence" value="ECO:0007669"/>
    <property type="project" value="TreeGrafter"/>
</dbReference>
<dbReference type="AlphaFoldDB" id="A0A6J5DH25"/>
<accession>A0A6J5DH25</accession>
<feature type="transmembrane region" description="Helical" evidence="1">
    <location>
        <begin position="123"/>
        <end position="144"/>
    </location>
</feature>
<dbReference type="PANTHER" id="PTHR30199">
    <property type="entry name" value="MFS FAMILY TRANSPORTER, PREDICTED SUBSTRATE BENZOATE"/>
    <property type="match status" value="1"/>
</dbReference>
<feature type="transmembrane region" description="Helical" evidence="1">
    <location>
        <begin position="97"/>
        <end position="116"/>
    </location>
</feature>
<protein>
    <submittedName>
        <fullName evidence="2">Inner membrane protein YdcO</fullName>
    </submittedName>
</protein>
<dbReference type="PANTHER" id="PTHR30199:SF0">
    <property type="entry name" value="INNER MEMBRANE PROTEIN YDCO"/>
    <property type="match status" value="1"/>
</dbReference>
<feature type="transmembrane region" description="Helical" evidence="1">
    <location>
        <begin position="175"/>
        <end position="195"/>
    </location>
</feature>
<feature type="transmembrane region" description="Helical" evidence="1">
    <location>
        <begin position="325"/>
        <end position="343"/>
    </location>
</feature>